<feature type="compositionally biased region" description="Polar residues" evidence="4">
    <location>
        <begin position="87"/>
        <end position="99"/>
    </location>
</feature>
<feature type="repeat" description="WD" evidence="3">
    <location>
        <begin position="1358"/>
        <end position="1399"/>
    </location>
</feature>
<dbReference type="Pfam" id="PF00400">
    <property type="entry name" value="WD40"/>
    <property type="match status" value="14"/>
</dbReference>
<evidence type="ECO:0000313" key="6">
    <source>
        <dbReference type="EMBL" id="KAF8706833.1"/>
    </source>
</evidence>
<accession>A0A8H7LU08</accession>
<feature type="repeat" description="WD" evidence="3">
    <location>
        <begin position="1141"/>
        <end position="1182"/>
    </location>
</feature>
<dbReference type="SUPFAM" id="SSF50978">
    <property type="entry name" value="WD40 repeat-like"/>
    <property type="match status" value="3"/>
</dbReference>
<organism evidence="6 7">
    <name type="scientific">Rhizoctonia solani</name>
    <dbReference type="NCBI Taxonomy" id="456999"/>
    <lineage>
        <taxon>Eukaryota</taxon>
        <taxon>Fungi</taxon>
        <taxon>Dikarya</taxon>
        <taxon>Basidiomycota</taxon>
        <taxon>Agaricomycotina</taxon>
        <taxon>Agaricomycetes</taxon>
        <taxon>Cantharellales</taxon>
        <taxon>Ceratobasidiaceae</taxon>
        <taxon>Rhizoctonia</taxon>
    </lineage>
</organism>
<keyword evidence="2" id="KW-0677">Repeat</keyword>
<dbReference type="InterPro" id="IPR001680">
    <property type="entry name" value="WD40_rpt"/>
</dbReference>
<dbReference type="Proteomes" id="UP000602905">
    <property type="component" value="Unassembled WGS sequence"/>
</dbReference>
<dbReference type="InterPro" id="IPR019775">
    <property type="entry name" value="WD40_repeat_CS"/>
</dbReference>
<evidence type="ECO:0000256" key="1">
    <source>
        <dbReference type="ARBA" id="ARBA00022574"/>
    </source>
</evidence>
<feature type="compositionally biased region" description="Low complexity" evidence="4">
    <location>
        <begin position="103"/>
        <end position="112"/>
    </location>
</feature>
<feature type="domain" description="NACHT" evidence="5">
    <location>
        <begin position="304"/>
        <end position="450"/>
    </location>
</feature>
<dbReference type="InterPro" id="IPR020472">
    <property type="entry name" value="WD40_PAC1"/>
</dbReference>
<dbReference type="PROSITE" id="PS50082">
    <property type="entry name" value="WD_REPEATS_2"/>
    <property type="match status" value="13"/>
</dbReference>
<feature type="repeat" description="WD" evidence="3">
    <location>
        <begin position="924"/>
        <end position="954"/>
    </location>
</feature>
<dbReference type="InterPro" id="IPR053299">
    <property type="entry name" value="ASTRA_WD_repeat"/>
</dbReference>
<feature type="repeat" description="WD" evidence="3">
    <location>
        <begin position="1270"/>
        <end position="1311"/>
    </location>
</feature>
<feature type="compositionally biased region" description="Polar residues" evidence="4">
    <location>
        <begin position="59"/>
        <end position="73"/>
    </location>
</feature>
<comment type="caution">
    <text evidence="6">The sequence shown here is derived from an EMBL/GenBank/DDBJ whole genome shotgun (WGS) entry which is preliminary data.</text>
</comment>
<feature type="repeat" description="WD" evidence="3">
    <location>
        <begin position="852"/>
        <end position="879"/>
    </location>
</feature>
<feature type="repeat" description="WD" evidence="3">
    <location>
        <begin position="1010"/>
        <end position="1051"/>
    </location>
</feature>
<feature type="repeat" description="WD" evidence="3">
    <location>
        <begin position="1227"/>
        <end position="1259"/>
    </location>
</feature>
<dbReference type="Pfam" id="PF24883">
    <property type="entry name" value="NPHP3_N"/>
    <property type="match status" value="1"/>
</dbReference>
<dbReference type="SMART" id="SM00320">
    <property type="entry name" value="WD40"/>
    <property type="match status" value="14"/>
</dbReference>
<dbReference type="PRINTS" id="PR00320">
    <property type="entry name" value="GPROTEINBRPT"/>
</dbReference>
<evidence type="ECO:0000256" key="3">
    <source>
        <dbReference type="PROSITE-ProRule" id="PRU00221"/>
    </source>
</evidence>
<evidence type="ECO:0000256" key="4">
    <source>
        <dbReference type="SAM" id="MobiDB-lite"/>
    </source>
</evidence>
<dbReference type="InterPro" id="IPR036322">
    <property type="entry name" value="WD40_repeat_dom_sf"/>
</dbReference>
<dbReference type="Gene3D" id="3.40.50.300">
    <property type="entry name" value="P-loop containing nucleotide triphosphate hydrolases"/>
    <property type="match status" value="1"/>
</dbReference>
<feature type="repeat" description="WD" evidence="3">
    <location>
        <begin position="1098"/>
        <end position="1139"/>
    </location>
</feature>
<feature type="repeat" description="WD" evidence="3">
    <location>
        <begin position="967"/>
        <end position="999"/>
    </location>
</feature>
<dbReference type="CDD" id="cd00200">
    <property type="entry name" value="WD40"/>
    <property type="match status" value="2"/>
</dbReference>
<dbReference type="InterPro" id="IPR007111">
    <property type="entry name" value="NACHT_NTPase"/>
</dbReference>
<protein>
    <submittedName>
        <fullName evidence="6">WD40 repeat-like protein</fullName>
    </submittedName>
</protein>
<name>A0A8H7LU08_9AGAM</name>
<dbReference type="InterPro" id="IPR056884">
    <property type="entry name" value="NPHP3-like_N"/>
</dbReference>
<dbReference type="PANTHER" id="PTHR44156">
    <property type="entry name" value="SUPERNUMERARY LIMBS, ISOFORM B-RELATED"/>
    <property type="match status" value="1"/>
</dbReference>
<dbReference type="PROSITE" id="PS50294">
    <property type="entry name" value="WD_REPEATS_REGION"/>
    <property type="match status" value="11"/>
</dbReference>
<evidence type="ECO:0000259" key="5">
    <source>
        <dbReference type="PROSITE" id="PS50837"/>
    </source>
</evidence>
<dbReference type="InterPro" id="IPR015943">
    <property type="entry name" value="WD40/YVTN_repeat-like_dom_sf"/>
</dbReference>
<dbReference type="PROSITE" id="PS50837">
    <property type="entry name" value="NACHT"/>
    <property type="match status" value="1"/>
</dbReference>
<evidence type="ECO:0000313" key="7">
    <source>
        <dbReference type="Proteomes" id="UP000602905"/>
    </source>
</evidence>
<feature type="repeat" description="WD" evidence="3">
    <location>
        <begin position="881"/>
        <end position="922"/>
    </location>
</feature>
<dbReference type="Gene3D" id="2.130.10.10">
    <property type="entry name" value="YVTN repeat-like/Quinoprotein amine dehydrogenase"/>
    <property type="match status" value="5"/>
</dbReference>
<feature type="repeat" description="WD" evidence="3">
    <location>
        <begin position="1184"/>
        <end position="1225"/>
    </location>
</feature>
<feature type="region of interest" description="Disordered" evidence="4">
    <location>
        <begin position="21"/>
        <end position="112"/>
    </location>
</feature>
<reference evidence="6" key="1">
    <citation type="submission" date="2020-09" db="EMBL/GenBank/DDBJ databases">
        <title>Comparative genome analyses of four rice-infecting Rhizoctonia solani isolates reveal extensive enrichment of homogalacturonan modification genes.</title>
        <authorList>
            <person name="Lee D.-Y."/>
            <person name="Jeon J."/>
            <person name="Kim K.-T."/>
            <person name="Cheong K."/>
            <person name="Song H."/>
            <person name="Choi G."/>
            <person name="Ko J."/>
            <person name="Opiyo S.O."/>
            <person name="Zuo S."/>
            <person name="Madhav S."/>
            <person name="Lee Y.-H."/>
            <person name="Wang G.-L."/>
        </authorList>
    </citation>
    <scope>NUCLEOTIDE SEQUENCE</scope>
    <source>
        <strain evidence="6">AG1-IA WGL</strain>
    </source>
</reference>
<dbReference type="OrthoDB" id="538223at2759"/>
<dbReference type="EMBL" id="JACYCD010000051">
    <property type="protein sequence ID" value="KAF8706833.1"/>
    <property type="molecule type" value="Genomic_DNA"/>
</dbReference>
<feature type="compositionally biased region" description="Polar residues" evidence="4">
    <location>
        <begin position="32"/>
        <end position="41"/>
    </location>
</feature>
<feature type="repeat" description="WD" evidence="3">
    <location>
        <begin position="1401"/>
        <end position="1435"/>
    </location>
</feature>
<evidence type="ECO:0000256" key="2">
    <source>
        <dbReference type="ARBA" id="ARBA00022737"/>
    </source>
</evidence>
<sequence length="1510" mass="165965">MDSNSGSSDSKGFSRARNYVKTLGRKAKSKLRSLSQSTSTLPMDELESDSAAIPPTSPYRMSTFSSHDASSIPSKVHRSEPALSADPSLQTKPQISLSESLPGGTETTSTGWEGLRSTLRVLHSAIETFPPLQSAIGSLVGCLGLFETAFKNQQSQDDLALELRQIVMFLTQHLQDPQSAHMVGAINGISKNIDKELKSIIESQEQSKGKQIVAAKHNEDLLLRDYRRIENLFRRLQIEVSMSAWSVAHEHLVVTRLENLTPAKLAAYDSTHGTEVNRRTCTKNTREMILHDLNHWSDDTDAKRIYWMNGMAGTGKTTIACSLAQALEARGQLGGSFFCSRASPECRDANRIVPTISYQLAQYSTPFRAALFQVLDEDPDVGSRNITSQFEKLLRNPLMESRNQLIGNAIIVIDALDECESPSAVKLVLEALLKCTSGLPIKFLVTSRPDPRIYDKISQNTHSQGMMHLHEIEHSIVRADIELYLKEELSDMAPKESQILQLSNLAGNLFIYAATAVRYIQPDDVFVDSEDRLENVLNTQLASTKRLADLDNLYRAILVTALKNEKLEKEEALRIQLVLWTVVCSREPMDINTLTMLVDKGETKHILTALKPLRSVLHMSEATGLVSALHASFPDYILNRERANEFFCDKEAHHLVLASRCFDIMSANLRFNICGLASSFVRDSAVPKLEMHTTAQISAALFYACRYWGDHFVLASESGKIGQKLSEFLSHRLLFWMEAMNLKNCLKAGLLVLVGAQKRIMTCNEYRSFRRSIADAHTFLTRIVATPIVQSTPHLYISAFQFCPRSSSVFNNYEGMIQERMNVSGTAMMRRDTAPLAIWSTEHGLNCFVLFPDGTRIASGSSEGTISVWDTANGTLVVGPTEPRGHSVLATGVSPDGQLIAAGYEDGTVSTWNTTTGSPVSGPFNGHFDSVLAVTFSHDNMRIFSGSRDHTIRIRNAFTGVLTTGPLEGHTGSVHSISVSPDGKIIVSGSADHSIRIWNSIDGTPIGIPLVGHSGTVWSVQFSPDGASIVSGADDNLVVVWDVSDEKSISVRSKLEGHEEGVVCVGFSPGSEYIVSGSYDGTIRTWDAINGVLISGPFERRDIGFRSVGFSPYGTWFYSGSSDGTICLWDATSRAILDGIPRGHTSSVESVQFSLDGTHIISGSEDHTICVWDSREGNLAVGPFRGHTAGVISAALSPDGTRIVSGAFDRTICMWNSADGRLLLGPFREHKDWVKCVEFSPDGASFVSCSDDGTICVWDTIRGVPLVGPFRQHNSSVHSIGFSPDGARLVSGASDGTICISDSATGKLLHGPFKRHSDWISSVSFSPDGRFIASGAGVKDRTICIWSADGEKLMCGPLRGHEGGVLALSFSSDSRRIVSSSDDRTIRVWGTENGDLIFGPLKAHHQSVRSVRFSPDGTRIVTGSRDQTIRIHDIEHSLNHNDALNGIWEITDDGWFKNEKSQLLFWVPPEIRRSFPRPYNPLTIGPEGSIQVDYSRLRLGENWHECYKRN</sequence>
<keyword evidence="1 3" id="KW-0853">WD repeat</keyword>
<dbReference type="InterPro" id="IPR027417">
    <property type="entry name" value="P-loop_NTPase"/>
</dbReference>
<dbReference type="PROSITE" id="PS00678">
    <property type="entry name" value="WD_REPEATS_1"/>
    <property type="match status" value="2"/>
</dbReference>
<feature type="repeat" description="WD" evidence="3">
    <location>
        <begin position="1055"/>
        <end position="1087"/>
    </location>
</feature>
<proteinExistence type="predicted"/>
<dbReference type="SUPFAM" id="SSF52540">
    <property type="entry name" value="P-loop containing nucleoside triphosphate hydrolases"/>
    <property type="match status" value="1"/>
</dbReference>
<gene>
    <name evidence="6" type="ORF">RHS03_04501</name>
</gene>
<feature type="non-terminal residue" evidence="6">
    <location>
        <position position="1510"/>
    </location>
</feature>